<evidence type="ECO:0000256" key="5">
    <source>
        <dbReference type="ARBA" id="ARBA00022989"/>
    </source>
</evidence>
<dbReference type="AlphaFoldDB" id="A0A2A4T286"/>
<sequence>MENPENNDSLIADINMTPFVDILLVLLIVFMVTAPALTSSIGVNLPKEKLSQKESRQKLSLAKSLILGLNPKKQVVFQRKTFKMELFFQKFSDLMEGRKFEKVFIQADRKVPYEGVLQLMVFLKNQGFENVGLVFDQK</sequence>
<name>A0A2A4T286_9DELT</name>
<dbReference type="Pfam" id="PF02472">
    <property type="entry name" value="ExbD"/>
    <property type="match status" value="1"/>
</dbReference>
<dbReference type="Gene3D" id="3.30.420.270">
    <property type="match status" value="1"/>
</dbReference>
<evidence type="ECO:0000256" key="8">
    <source>
        <dbReference type="SAM" id="Phobius"/>
    </source>
</evidence>
<feature type="transmembrane region" description="Helical" evidence="8">
    <location>
        <begin position="22"/>
        <end position="45"/>
    </location>
</feature>
<dbReference type="GO" id="GO:0015031">
    <property type="term" value="P:protein transport"/>
    <property type="evidence" value="ECO:0007669"/>
    <property type="project" value="UniProtKB-KW"/>
</dbReference>
<evidence type="ECO:0000256" key="4">
    <source>
        <dbReference type="ARBA" id="ARBA00022692"/>
    </source>
</evidence>
<evidence type="ECO:0000313" key="9">
    <source>
        <dbReference type="EMBL" id="PCI27683.1"/>
    </source>
</evidence>
<keyword evidence="5 8" id="KW-1133">Transmembrane helix</keyword>
<comment type="subcellular location">
    <subcellularLocation>
        <location evidence="1">Cell membrane</location>
        <topology evidence="1">Single-pass membrane protein</topology>
    </subcellularLocation>
    <subcellularLocation>
        <location evidence="7">Cell membrane</location>
        <topology evidence="7">Single-pass type II membrane protein</topology>
    </subcellularLocation>
</comment>
<keyword evidence="4 7" id="KW-0812">Transmembrane</keyword>
<dbReference type="InterPro" id="IPR003400">
    <property type="entry name" value="ExbD"/>
</dbReference>
<organism evidence="9 10">
    <name type="scientific">SAR324 cluster bacterium</name>
    <dbReference type="NCBI Taxonomy" id="2024889"/>
    <lineage>
        <taxon>Bacteria</taxon>
        <taxon>Deltaproteobacteria</taxon>
        <taxon>SAR324 cluster</taxon>
    </lineage>
</organism>
<evidence type="ECO:0008006" key="11">
    <source>
        <dbReference type="Google" id="ProtNLM"/>
    </source>
</evidence>
<accession>A0A2A4T286</accession>
<dbReference type="GO" id="GO:0022857">
    <property type="term" value="F:transmembrane transporter activity"/>
    <property type="evidence" value="ECO:0007669"/>
    <property type="project" value="InterPro"/>
</dbReference>
<keyword evidence="6 8" id="KW-0472">Membrane</keyword>
<dbReference type="EMBL" id="NVSR01000052">
    <property type="protein sequence ID" value="PCI27683.1"/>
    <property type="molecule type" value="Genomic_DNA"/>
</dbReference>
<dbReference type="PANTHER" id="PTHR30558:SF7">
    <property type="entry name" value="TOL-PAL SYSTEM PROTEIN TOLR"/>
    <property type="match status" value="1"/>
</dbReference>
<keyword evidence="7" id="KW-0813">Transport</keyword>
<dbReference type="GO" id="GO:0005886">
    <property type="term" value="C:plasma membrane"/>
    <property type="evidence" value="ECO:0007669"/>
    <property type="project" value="UniProtKB-SubCell"/>
</dbReference>
<evidence type="ECO:0000256" key="6">
    <source>
        <dbReference type="ARBA" id="ARBA00023136"/>
    </source>
</evidence>
<reference evidence="10" key="1">
    <citation type="submission" date="2017-08" db="EMBL/GenBank/DDBJ databases">
        <title>A dynamic microbial community with high functional redundancy inhabits the cold, oxic subseafloor aquifer.</title>
        <authorList>
            <person name="Tully B.J."/>
            <person name="Wheat C.G."/>
            <person name="Glazer B.T."/>
            <person name="Huber J.A."/>
        </authorList>
    </citation>
    <scope>NUCLEOTIDE SEQUENCE [LARGE SCALE GENOMIC DNA]</scope>
</reference>
<protein>
    <recommendedName>
        <fullName evidence="11">Protein TolR</fullName>
    </recommendedName>
</protein>
<comment type="caution">
    <text evidence="9">The sequence shown here is derived from an EMBL/GenBank/DDBJ whole genome shotgun (WGS) entry which is preliminary data.</text>
</comment>
<dbReference type="Proteomes" id="UP000218113">
    <property type="component" value="Unassembled WGS sequence"/>
</dbReference>
<dbReference type="PANTHER" id="PTHR30558">
    <property type="entry name" value="EXBD MEMBRANE COMPONENT OF PMF-DRIVEN MACROMOLECULE IMPORT SYSTEM"/>
    <property type="match status" value="1"/>
</dbReference>
<comment type="similarity">
    <text evidence="2 7">Belongs to the ExbD/TolR family.</text>
</comment>
<evidence type="ECO:0000313" key="10">
    <source>
        <dbReference type="Proteomes" id="UP000218113"/>
    </source>
</evidence>
<evidence type="ECO:0000256" key="3">
    <source>
        <dbReference type="ARBA" id="ARBA00022475"/>
    </source>
</evidence>
<proteinExistence type="inferred from homology"/>
<gene>
    <name evidence="9" type="ORF">COB67_08000</name>
</gene>
<evidence type="ECO:0000256" key="7">
    <source>
        <dbReference type="RuleBase" id="RU003879"/>
    </source>
</evidence>
<evidence type="ECO:0000256" key="2">
    <source>
        <dbReference type="ARBA" id="ARBA00005811"/>
    </source>
</evidence>
<evidence type="ECO:0000256" key="1">
    <source>
        <dbReference type="ARBA" id="ARBA00004162"/>
    </source>
</evidence>
<keyword evidence="7" id="KW-0653">Protein transport</keyword>
<keyword evidence="3" id="KW-1003">Cell membrane</keyword>